<name>A0A183J0T2_9BILA</name>
<reference evidence="1 2" key="2">
    <citation type="submission" date="2018-11" db="EMBL/GenBank/DDBJ databases">
        <authorList>
            <consortium name="Pathogen Informatics"/>
        </authorList>
    </citation>
    <scope>NUCLEOTIDE SEQUENCE [LARGE SCALE GENOMIC DNA]</scope>
</reference>
<reference evidence="3" key="1">
    <citation type="submission" date="2016-06" db="UniProtKB">
        <authorList>
            <consortium name="WormBaseParasite"/>
        </authorList>
    </citation>
    <scope>IDENTIFICATION</scope>
</reference>
<dbReference type="WBParaSite" id="SBAD_0000982601-mRNA-1">
    <property type="protein sequence ID" value="SBAD_0000982601-mRNA-1"/>
    <property type="gene ID" value="SBAD_0000982601"/>
</dbReference>
<keyword evidence="2" id="KW-1185">Reference proteome</keyword>
<gene>
    <name evidence="1" type="ORF">SBAD_LOCUS9480</name>
</gene>
<proteinExistence type="predicted"/>
<evidence type="ECO:0000313" key="2">
    <source>
        <dbReference type="Proteomes" id="UP000270296"/>
    </source>
</evidence>
<dbReference type="EMBL" id="UZAM01012768">
    <property type="protein sequence ID" value="VDP23384.1"/>
    <property type="molecule type" value="Genomic_DNA"/>
</dbReference>
<accession>A0A183J0T2</accession>
<organism evidence="3">
    <name type="scientific">Soboliphyme baturini</name>
    <dbReference type="NCBI Taxonomy" id="241478"/>
    <lineage>
        <taxon>Eukaryota</taxon>
        <taxon>Metazoa</taxon>
        <taxon>Ecdysozoa</taxon>
        <taxon>Nematoda</taxon>
        <taxon>Enoplea</taxon>
        <taxon>Dorylaimia</taxon>
        <taxon>Dioctophymatida</taxon>
        <taxon>Dioctophymatoidea</taxon>
        <taxon>Soboliphymatidae</taxon>
        <taxon>Soboliphyme</taxon>
    </lineage>
</organism>
<protein>
    <submittedName>
        <fullName evidence="3">GOLD domain-containing protein</fullName>
    </submittedName>
</protein>
<evidence type="ECO:0000313" key="1">
    <source>
        <dbReference type="EMBL" id="VDP23384.1"/>
    </source>
</evidence>
<sequence>MIRKEFQKLLSQIEVTNDKEIKKRCDATATITSHGGYRMITWELRESDDQMFSVIVDPFLSFRMHNKVDIG</sequence>
<evidence type="ECO:0000313" key="3">
    <source>
        <dbReference type="WBParaSite" id="SBAD_0000982601-mRNA-1"/>
    </source>
</evidence>
<dbReference type="Proteomes" id="UP000270296">
    <property type="component" value="Unassembled WGS sequence"/>
</dbReference>
<dbReference type="AlphaFoldDB" id="A0A183J0T2"/>